<evidence type="ECO:0000313" key="1">
    <source>
        <dbReference type="EMBL" id="SOD50779.1"/>
    </source>
</evidence>
<evidence type="ECO:0000313" key="2">
    <source>
        <dbReference type="Proteomes" id="UP000219374"/>
    </source>
</evidence>
<reference evidence="1 2" key="1">
    <citation type="submission" date="2017-09" db="EMBL/GenBank/DDBJ databases">
        <authorList>
            <person name="Ehlers B."/>
            <person name="Leendertz F.H."/>
        </authorList>
    </citation>
    <scope>NUCLEOTIDE SEQUENCE [LARGE SCALE GENOMIC DNA]</scope>
    <source>
        <strain evidence="1 2">CGMCC 1.10978</strain>
    </source>
</reference>
<proteinExistence type="predicted"/>
<dbReference type="EMBL" id="OCND01000001">
    <property type="protein sequence ID" value="SOD50779.1"/>
    <property type="molecule type" value="Genomic_DNA"/>
</dbReference>
<keyword evidence="2" id="KW-1185">Reference proteome</keyword>
<gene>
    <name evidence="1" type="ORF">SAMN06296416_101318</name>
</gene>
<organism evidence="1 2">
    <name type="scientific">Pseudoxanthomonas wuyuanensis</name>
    <dbReference type="NCBI Taxonomy" id="1073196"/>
    <lineage>
        <taxon>Bacteria</taxon>
        <taxon>Pseudomonadati</taxon>
        <taxon>Pseudomonadota</taxon>
        <taxon>Gammaproteobacteria</taxon>
        <taxon>Lysobacterales</taxon>
        <taxon>Lysobacteraceae</taxon>
        <taxon>Pseudoxanthomonas</taxon>
    </lineage>
</organism>
<dbReference type="Proteomes" id="UP000219374">
    <property type="component" value="Unassembled WGS sequence"/>
</dbReference>
<dbReference type="AlphaFoldDB" id="A0A286CWL9"/>
<sequence>MPSFSLTATIDGTHIVLINPKASGPFPAGIIAEGELMWHAGSRQWIIGHKDTDRTLPDVGGCSDGPEVVDLVGKIYWTC</sequence>
<accession>A0A286CWL9</accession>
<protein>
    <submittedName>
        <fullName evidence="1">Uncharacterized protein</fullName>
    </submittedName>
</protein>
<name>A0A286CWL9_9GAMM</name>